<dbReference type="RefSeq" id="WP_253360037.1">
    <property type="nucleotide sequence ID" value="NZ_JAIULA010000008.1"/>
</dbReference>
<comment type="function">
    <text evidence="7">Catalyzes the specific phosphorylation of the 3-hydroxyl group of shikimic acid using ATP as a cosubstrate.</text>
</comment>
<keyword evidence="7" id="KW-0479">Metal-binding</keyword>
<evidence type="ECO:0000313" key="9">
    <source>
        <dbReference type="Proteomes" id="UP001139006"/>
    </source>
</evidence>
<evidence type="ECO:0000256" key="2">
    <source>
        <dbReference type="ARBA" id="ARBA00022679"/>
    </source>
</evidence>
<keyword evidence="2 7" id="KW-0808">Transferase</keyword>
<name>A0A9X2FIZ5_9LACO</name>
<dbReference type="PANTHER" id="PTHR21087">
    <property type="entry name" value="SHIKIMATE KINASE"/>
    <property type="match status" value="1"/>
</dbReference>
<dbReference type="GO" id="GO:0005524">
    <property type="term" value="F:ATP binding"/>
    <property type="evidence" value="ECO:0007669"/>
    <property type="project" value="UniProtKB-UniRule"/>
</dbReference>
<dbReference type="GO" id="GO:0004765">
    <property type="term" value="F:shikimate kinase activity"/>
    <property type="evidence" value="ECO:0007669"/>
    <property type="project" value="UniProtKB-UniRule"/>
</dbReference>
<comment type="similarity">
    <text evidence="7">Belongs to the shikimate kinase family.</text>
</comment>
<dbReference type="CDD" id="cd00464">
    <property type="entry name" value="SK"/>
    <property type="match status" value="1"/>
</dbReference>
<dbReference type="PANTHER" id="PTHR21087:SF16">
    <property type="entry name" value="SHIKIMATE KINASE 1, CHLOROPLASTIC"/>
    <property type="match status" value="1"/>
</dbReference>
<comment type="cofactor">
    <cofactor evidence="7">
        <name>Mg(2+)</name>
        <dbReference type="ChEBI" id="CHEBI:18420"/>
    </cofactor>
    <text evidence="7">Binds 1 Mg(2+) ion per subunit.</text>
</comment>
<comment type="catalytic activity">
    <reaction evidence="7">
        <text>shikimate + ATP = 3-phosphoshikimate + ADP + H(+)</text>
        <dbReference type="Rhea" id="RHEA:13121"/>
        <dbReference type="ChEBI" id="CHEBI:15378"/>
        <dbReference type="ChEBI" id="CHEBI:30616"/>
        <dbReference type="ChEBI" id="CHEBI:36208"/>
        <dbReference type="ChEBI" id="CHEBI:145989"/>
        <dbReference type="ChEBI" id="CHEBI:456216"/>
        <dbReference type="EC" id="2.7.1.71"/>
    </reaction>
</comment>
<gene>
    <name evidence="7" type="primary">aroK</name>
    <name evidence="8" type="ORF">LB941_05100</name>
</gene>
<organism evidence="8 9">
    <name type="scientific">Ligilactobacillus ubinensis</name>
    <dbReference type="NCBI Taxonomy" id="2876789"/>
    <lineage>
        <taxon>Bacteria</taxon>
        <taxon>Bacillati</taxon>
        <taxon>Bacillota</taxon>
        <taxon>Bacilli</taxon>
        <taxon>Lactobacillales</taxon>
        <taxon>Lactobacillaceae</taxon>
        <taxon>Ligilactobacillus</taxon>
    </lineage>
</organism>
<dbReference type="InterPro" id="IPR031322">
    <property type="entry name" value="Shikimate/glucono_kinase"/>
</dbReference>
<feature type="binding site" evidence="7">
    <location>
        <position position="14"/>
    </location>
    <ligand>
        <name>Mg(2+)</name>
        <dbReference type="ChEBI" id="CHEBI:18420"/>
    </ligand>
</feature>
<feature type="binding site" evidence="7">
    <location>
        <begin position="10"/>
        <end position="15"/>
    </location>
    <ligand>
        <name>ATP</name>
        <dbReference type="ChEBI" id="CHEBI:30616"/>
    </ligand>
</feature>
<comment type="subcellular location">
    <subcellularLocation>
        <location evidence="7">Cytoplasm</location>
    </subcellularLocation>
</comment>
<dbReference type="GO" id="GO:0005829">
    <property type="term" value="C:cytosol"/>
    <property type="evidence" value="ECO:0007669"/>
    <property type="project" value="TreeGrafter"/>
</dbReference>
<dbReference type="PRINTS" id="PR01100">
    <property type="entry name" value="SHIKIMTKNASE"/>
</dbReference>
<dbReference type="SUPFAM" id="SSF52540">
    <property type="entry name" value="P-loop containing nucleoside triphosphate hydrolases"/>
    <property type="match status" value="1"/>
</dbReference>
<dbReference type="Pfam" id="PF01202">
    <property type="entry name" value="SKI"/>
    <property type="match status" value="1"/>
</dbReference>
<keyword evidence="1 7" id="KW-0028">Amino-acid biosynthesis</keyword>
<dbReference type="EC" id="2.7.1.71" evidence="7"/>
<keyword evidence="9" id="KW-1185">Reference proteome</keyword>
<evidence type="ECO:0000256" key="6">
    <source>
        <dbReference type="ARBA" id="ARBA00023141"/>
    </source>
</evidence>
<keyword evidence="3 7" id="KW-0547">Nucleotide-binding</keyword>
<dbReference type="InterPro" id="IPR027417">
    <property type="entry name" value="P-loop_NTPase"/>
</dbReference>
<keyword evidence="5 7" id="KW-0067">ATP-binding</keyword>
<dbReference type="GO" id="GO:0000287">
    <property type="term" value="F:magnesium ion binding"/>
    <property type="evidence" value="ECO:0007669"/>
    <property type="project" value="UniProtKB-UniRule"/>
</dbReference>
<keyword evidence="4 7" id="KW-0418">Kinase</keyword>
<evidence type="ECO:0000256" key="5">
    <source>
        <dbReference type="ARBA" id="ARBA00022840"/>
    </source>
</evidence>
<dbReference type="GO" id="GO:0009073">
    <property type="term" value="P:aromatic amino acid family biosynthetic process"/>
    <property type="evidence" value="ECO:0007669"/>
    <property type="project" value="UniProtKB-KW"/>
</dbReference>
<dbReference type="GO" id="GO:0009423">
    <property type="term" value="P:chorismate biosynthetic process"/>
    <property type="evidence" value="ECO:0007669"/>
    <property type="project" value="UniProtKB-UniRule"/>
</dbReference>
<evidence type="ECO:0000256" key="4">
    <source>
        <dbReference type="ARBA" id="ARBA00022777"/>
    </source>
</evidence>
<comment type="subunit">
    <text evidence="7">Monomer.</text>
</comment>
<dbReference type="InterPro" id="IPR000623">
    <property type="entry name" value="Shikimate_kinase/TSH1"/>
</dbReference>
<evidence type="ECO:0000313" key="8">
    <source>
        <dbReference type="EMBL" id="MCP0886714.1"/>
    </source>
</evidence>
<feature type="binding site" evidence="7">
    <location>
        <position position="117"/>
    </location>
    <ligand>
        <name>ATP</name>
        <dbReference type="ChEBI" id="CHEBI:30616"/>
    </ligand>
</feature>
<keyword evidence="7" id="KW-0963">Cytoplasm</keyword>
<feature type="binding site" evidence="7">
    <location>
        <position position="32"/>
    </location>
    <ligand>
        <name>substrate</name>
    </ligand>
</feature>
<keyword evidence="7" id="KW-0460">Magnesium</keyword>
<dbReference type="Proteomes" id="UP001139006">
    <property type="component" value="Unassembled WGS sequence"/>
</dbReference>
<reference evidence="8 9" key="1">
    <citation type="journal article" date="2023" name="Int. J. Syst. Evol. Microbiol.">
        <title>Ligilactobacillus ubinensis sp. nov., a novel species isolated from the wild ferment of a durian fruit (Durio zibethinus).</title>
        <authorList>
            <person name="Heng Y.C."/>
            <person name="Menon N."/>
            <person name="Chen B."/>
            <person name="Loo B.Z.L."/>
            <person name="Wong G.W.J."/>
            <person name="Lim A.C.H."/>
            <person name="Silvaraju S."/>
            <person name="Kittelmann S."/>
        </authorList>
    </citation>
    <scope>NUCLEOTIDE SEQUENCE [LARGE SCALE GENOMIC DNA]</scope>
    <source>
        <strain evidence="8 9">WILCCON 0076</strain>
    </source>
</reference>
<proteinExistence type="inferred from homology"/>
<dbReference type="GO" id="GO:0008652">
    <property type="term" value="P:amino acid biosynthetic process"/>
    <property type="evidence" value="ECO:0007669"/>
    <property type="project" value="UniProtKB-KW"/>
</dbReference>
<accession>A0A9X2FIZ5</accession>
<keyword evidence="6 7" id="KW-0057">Aromatic amino acid biosynthesis</keyword>
<feature type="binding site" evidence="7">
    <location>
        <position position="56"/>
    </location>
    <ligand>
        <name>substrate</name>
    </ligand>
</feature>
<dbReference type="Gene3D" id="3.40.50.300">
    <property type="entry name" value="P-loop containing nucleotide triphosphate hydrolases"/>
    <property type="match status" value="1"/>
</dbReference>
<comment type="caution">
    <text evidence="8">The sequence shown here is derived from an EMBL/GenBank/DDBJ whole genome shotgun (WGS) entry which is preliminary data.</text>
</comment>
<comment type="caution">
    <text evidence="7">Lacks conserved residue(s) required for the propagation of feature annotation.</text>
</comment>
<evidence type="ECO:0000256" key="1">
    <source>
        <dbReference type="ARBA" id="ARBA00022605"/>
    </source>
</evidence>
<protein>
    <recommendedName>
        <fullName evidence="7">Shikimate kinase</fullName>
        <shortName evidence="7">SK</shortName>
        <ecNumber evidence="7">2.7.1.71</ecNumber>
    </recommendedName>
</protein>
<comment type="pathway">
    <text evidence="7">Metabolic intermediate biosynthesis; chorismate biosynthesis; chorismate from D-erythrose 4-phosphate and phosphoenolpyruvate: step 5/7.</text>
</comment>
<dbReference type="HAMAP" id="MF_00109">
    <property type="entry name" value="Shikimate_kinase"/>
    <property type="match status" value="1"/>
</dbReference>
<dbReference type="AlphaFoldDB" id="A0A9X2FIZ5"/>
<dbReference type="EMBL" id="JAIULA010000008">
    <property type="protein sequence ID" value="MCP0886714.1"/>
    <property type="molecule type" value="Genomic_DNA"/>
</dbReference>
<feature type="binding site" evidence="7">
    <location>
        <position position="78"/>
    </location>
    <ligand>
        <name>substrate</name>
    </ligand>
</feature>
<feature type="binding site" evidence="7">
    <location>
        <position position="135"/>
    </location>
    <ligand>
        <name>substrate</name>
    </ligand>
</feature>
<sequence length="178" mass="19944">MEVILIGFMGSGKTTVSKILAEKLNKTVVDMDQAIVESEKRSISEIFEDEGEEYFRKIEHEILLRVLRTHDGILATGGGTPLRIDNQQILKKCDVPVILLEASSETTYSRIKADSGRPLANGLSAKQLESVKRQRVQRYNSCADYKIITDDLTPEMVVSKVLAFVSSWNSKVKKHKCS</sequence>
<evidence type="ECO:0000256" key="7">
    <source>
        <dbReference type="HAMAP-Rule" id="MF_00109"/>
    </source>
</evidence>
<evidence type="ECO:0000256" key="3">
    <source>
        <dbReference type="ARBA" id="ARBA00022741"/>
    </source>
</evidence>